<dbReference type="GO" id="GO:0004818">
    <property type="term" value="F:glutamate-tRNA ligase activity"/>
    <property type="evidence" value="ECO:0007669"/>
    <property type="project" value="TreeGrafter"/>
</dbReference>
<dbReference type="PANTHER" id="PTHR43311">
    <property type="entry name" value="GLUTAMATE--TRNA LIGASE"/>
    <property type="match status" value="1"/>
</dbReference>
<dbReference type="GO" id="GO:0008270">
    <property type="term" value="F:zinc ion binding"/>
    <property type="evidence" value="ECO:0007669"/>
    <property type="project" value="UniProtKB-UniRule"/>
</dbReference>
<keyword evidence="4 7" id="KW-0862">Zinc</keyword>
<dbReference type="GO" id="GO:0006424">
    <property type="term" value="P:glutamyl-tRNA aminoacylation"/>
    <property type="evidence" value="ECO:0007669"/>
    <property type="project" value="InterPro"/>
</dbReference>
<dbReference type="Pfam" id="PF00749">
    <property type="entry name" value="tRNA-synt_1c"/>
    <property type="match status" value="2"/>
</dbReference>
<dbReference type="GO" id="GO:0006400">
    <property type="term" value="P:tRNA modification"/>
    <property type="evidence" value="ECO:0007669"/>
    <property type="project" value="InterPro"/>
</dbReference>
<dbReference type="FunFam" id="3.40.50.620:FF:000093">
    <property type="entry name" value="Glutamyl-Q tRNA(Asp) synthetase"/>
    <property type="match status" value="1"/>
</dbReference>
<dbReference type="HAMAP" id="MF_01428">
    <property type="entry name" value="Glu_Q_tRNA_synth"/>
    <property type="match status" value="1"/>
</dbReference>
<feature type="domain" description="Glutamyl/glutaminyl-tRNA synthetase class Ib catalytic" evidence="9">
    <location>
        <begin position="24"/>
        <end position="121"/>
    </location>
</feature>
<protein>
    <recommendedName>
        <fullName evidence="7">Glutamyl-Q tRNA(Asp) synthetase</fullName>
        <shortName evidence="7">Glu-Q-RSs</shortName>
        <ecNumber evidence="7">6.1.1.-</ecNumber>
    </recommendedName>
</protein>
<accession>A0AAE3HI01</accession>
<dbReference type="GO" id="GO:0005524">
    <property type="term" value="F:ATP binding"/>
    <property type="evidence" value="ECO:0007669"/>
    <property type="project" value="UniProtKB-KW"/>
</dbReference>
<keyword evidence="5 7" id="KW-0067">ATP-binding</keyword>
<evidence type="ECO:0000256" key="4">
    <source>
        <dbReference type="ARBA" id="ARBA00022833"/>
    </source>
</evidence>
<evidence type="ECO:0000256" key="7">
    <source>
        <dbReference type="HAMAP-Rule" id="MF_01428"/>
    </source>
</evidence>
<dbReference type="InterPro" id="IPR014729">
    <property type="entry name" value="Rossmann-like_a/b/a_fold"/>
</dbReference>
<feature type="binding site" evidence="7">
    <location>
        <position position="132"/>
    </location>
    <ligand>
        <name>Zn(2+)</name>
        <dbReference type="ChEBI" id="CHEBI:29105"/>
    </ligand>
</feature>
<dbReference type="GO" id="GO:0005829">
    <property type="term" value="C:cytosol"/>
    <property type="evidence" value="ECO:0007669"/>
    <property type="project" value="TreeGrafter"/>
</dbReference>
<keyword evidence="3 7" id="KW-0547">Nucleotide-binding</keyword>
<evidence type="ECO:0000256" key="5">
    <source>
        <dbReference type="ARBA" id="ARBA00022840"/>
    </source>
</evidence>
<evidence type="ECO:0000256" key="2">
    <source>
        <dbReference type="ARBA" id="ARBA00022723"/>
    </source>
</evidence>
<dbReference type="NCBIfam" id="TIGR03838">
    <property type="entry name" value="queuosine_YadB"/>
    <property type="match status" value="1"/>
</dbReference>
<dbReference type="InterPro" id="IPR020058">
    <property type="entry name" value="Glu/Gln-tRNA-synth_Ib_cat-dom"/>
</dbReference>
<name>A0AAE3HI01_9GAMM</name>
<dbReference type="EMBL" id="JANUCT010000004">
    <property type="protein sequence ID" value="MCS3902700.1"/>
    <property type="molecule type" value="Genomic_DNA"/>
</dbReference>
<comment type="function">
    <text evidence="7">Catalyzes the tRNA-independent activation of glutamate in presence of ATP and the subsequent transfer of glutamate onto a tRNA(Asp). Glutamate is transferred on the 2-amino-5-(4,5-dihydroxy-2-cyclopenten-1-yl) moiety of the queuosine in the wobble position of the QUC anticodon.</text>
</comment>
<feature type="domain" description="Glutamyl/glutaminyl-tRNA synthetase class Ib catalytic" evidence="9">
    <location>
        <begin position="142"/>
        <end position="250"/>
    </location>
</feature>
<dbReference type="InterPro" id="IPR022380">
    <property type="entry name" value="Glu-Q_tRNA(Asp)_Synthase"/>
</dbReference>
<keyword evidence="11" id="KW-1185">Reference proteome</keyword>
<feature type="binding site" evidence="7">
    <location>
        <position position="117"/>
    </location>
    <ligand>
        <name>Zn(2+)</name>
        <dbReference type="ChEBI" id="CHEBI:29105"/>
    </ligand>
</feature>
<feature type="binding site" evidence="7">
    <location>
        <position position="186"/>
    </location>
    <ligand>
        <name>L-glutamate</name>
        <dbReference type="ChEBI" id="CHEBI:29985"/>
    </ligand>
</feature>
<dbReference type="RefSeq" id="WP_259054265.1">
    <property type="nucleotide sequence ID" value="NZ_JANUCT010000004.1"/>
</dbReference>
<dbReference type="EC" id="6.1.1.-" evidence="7"/>
<gene>
    <name evidence="7" type="primary">gluQ</name>
    <name evidence="10" type="ORF">J2T55_000704</name>
</gene>
<feature type="short sequence motif" description="'KMSKS' region" evidence="7">
    <location>
        <begin position="242"/>
        <end position="246"/>
    </location>
</feature>
<comment type="caution">
    <text evidence="10">The sequence shown here is derived from an EMBL/GenBank/DDBJ whole genome shotgun (WGS) entry which is preliminary data.</text>
</comment>
<feature type="binding site" evidence="7">
    <location>
        <position position="61"/>
    </location>
    <ligand>
        <name>L-glutamate</name>
        <dbReference type="ChEBI" id="CHEBI:29985"/>
    </ligand>
</feature>
<comment type="cofactor">
    <cofactor evidence="7">
        <name>Zn(2+)</name>
        <dbReference type="ChEBI" id="CHEBI:29105"/>
    </cofactor>
    <text evidence="7">Binds 1 zinc ion per subunit.</text>
</comment>
<comment type="similarity">
    <text evidence="7">Belongs to the class-I aminoacyl-tRNA synthetase family. GluQ subfamily.</text>
</comment>
<evidence type="ECO:0000313" key="10">
    <source>
        <dbReference type="EMBL" id="MCS3902700.1"/>
    </source>
</evidence>
<dbReference type="Gene3D" id="3.40.50.620">
    <property type="entry name" value="HUPs"/>
    <property type="match status" value="1"/>
</dbReference>
<dbReference type="PANTHER" id="PTHR43311:SF1">
    <property type="entry name" value="GLUTAMYL-Q TRNA(ASP) SYNTHETASE"/>
    <property type="match status" value="1"/>
</dbReference>
<dbReference type="Proteomes" id="UP001204445">
    <property type="component" value="Unassembled WGS sequence"/>
</dbReference>
<evidence type="ECO:0000256" key="8">
    <source>
        <dbReference type="RuleBase" id="RU363037"/>
    </source>
</evidence>
<dbReference type="InterPro" id="IPR049940">
    <property type="entry name" value="GluQ/Sye"/>
</dbReference>
<keyword evidence="1 7" id="KW-0436">Ligase</keyword>
<evidence type="ECO:0000256" key="3">
    <source>
        <dbReference type="ARBA" id="ARBA00022741"/>
    </source>
</evidence>
<proteinExistence type="inferred from homology"/>
<evidence type="ECO:0000259" key="9">
    <source>
        <dbReference type="Pfam" id="PF00749"/>
    </source>
</evidence>
<dbReference type="InterPro" id="IPR000924">
    <property type="entry name" value="Glu/Gln-tRNA-synth"/>
</dbReference>
<feature type="binding site" evidence="7">
    <location>
        <position position="245"/>
    </location>
    <ligand>
        <name>ATP</name>
        <dbReference type="ChEBI" id="CHEBI:30616"/>
    </ligand>
</feature>
<feature type="binding site" evidence="7">
    <location>
        <position position="119"/>
    </location>
    <ligand>
        <name>Zn(2+)</name>
        <dbReference type="ChEBI" id="CHEBI:29105"/>
    </ligand>
</feature>
<feature type="short sequence motif" description="'HIGH' region" evidence="7">
    <location>
        <begin position="28"/>
        <end position="38"/>
    </location>
</feature>
<keyword evidence="8" id="KW-0648">Protein biosynthesis</keyword>
<feature type="binding site" evidence="7">
    <location>
        <position position="128"/>
    </location>
    <ligand>
        <name>Zn(2+)</name>
        <dbReference type="ChEBI" id="CHEBI:29105"/>
    </ligand>
</feature>
<evidence type="ECO:0000256" key="6">
    <source>
        <dbReference type="ARBA" id="ARBA00023146"/>
    </source>
</evidence>
<dbReference type="SUPFAM" id="SSF52374">
    <property type="entry name" value="Nucleotidylyl transferase"/>
    <property type="match status" value="1"/>
</dbReference>
<sequence length="306" mass="33288">MFAVGISLLHIPWPAVKPASPYHGRFAPTPSGALHFGSVIAALGSYLQARASNGLWSVRIDDLDKRREAAGAADVIRRDLEHLGLQPDQAIVYQSERLADYQAALARLQTAGYIFACGCTRREAVGIYPGTCRNGLPPGRKARSLRLRVPARRIHFRDALQGVQDIDLTTQVGDFVVHRADGVIAYHLATVVDDAAADISEVVRGADLLAATAPQILLQELLELPTPAYLHLPVAQDQQGRKISKQNHARPIADQPAAQVLVAALAFLGQQPPAQLEQAATTTVLDWAVEHWQPARIPAYNPQRCR</sequence>
<evidence type="ECO:0000256" key="1">
    <source>
        <dbReference type="ARBA" id="ARBA00022598"/>
    </source>
</evidence>
<dbReference type="AlphaFoldDB" id="A0AAE3HI01"/>
<keyword evidence="6 7" id="KW-0030">Aminoacyl-tRNA synthetase</keyword>
<evidence type="ECO:0000313" key="11">
    <source>
        <dbReference type="Proteomes" id="UP001204445"/>
    </source>
</evidence>
<reference evidence="10" key="1">
    <citation type="submission" date="2022-08" db="EMBL/GenBank/DDBJ databases">
        <title>Genomic Encyclopedia of Type Strains, Phase III (KMG-III): the genomes of soil and plant-associated and newly described type strains.</title>
        <authorList>
            <person name="Whitman W."/>
        </authorList>
    </citation>
    <scope>NUCLEOTIDE SEQUENCE</scope>
    <source>
        <strain evidence="10">HMT 1</strain>
    </source>
</reference>
<keyword evidence="2 7" id="KW-0479">Metal-binding</keyword>
<dbReference type="NCBIfam" id="NF004314">
    <property type="entry name" value="PRK05710.1-3"/>
    <property type="match status" value="1"/>
</dbReference>
<feature type="binding site" evidence="7">
    <location>
        <position position="204"/>
    </location>
    <ligand>
        <name>L-glutamate</name>
        <dbReference type="ChEBI" id="CHEBI:29985"/>
    </ligand>
</feature>
<organism evidence="10 11">
    <name type="scientific">Methylohalomonas lacus</name>
    <dbReference type="NCBI Taxonomy" id="398773"/>
    <lineage>
        <taxon>Bacteria</taxon>
        <taxon>Pseudomonadati</taxon>
        <taxon>Pseudomonadota</taxon>
        <taxon>Gammaproteobacteria</taxon>
        <taxon>Methylohalomonadales</taxon>
        <taxon>Methylohalomonadaceae</taxon>
        <taxon>Methylohalomonas</taxon>
    </lineage>
</organism>
<dbReference type="PRINTS" id="PR00987">
    <property type="entry name" value="TRNASYNTHGLU"/>
</dbReference>
<feature type="binding site" evidence="7">
    <location>
        <begin position="25"/>
        <end position="29"/>
    </location>
    <ligand>
        <name>L-glutamate</name>
        <dbReference type="ChEBI" id="CHEBI:29985"/>
    </ligand>
</feature>